<evidence type="ECO:0000313" key="1">
    <source>
        <dbReference type="EMBL" id="SDY45125.1"/>
    </source>
</evidence>
<dbReference type="RefSeq" id="WP_089769339.1">
    <property type="nucleotide sequence ID" value="NZ_FNPB01000016.1"/>
</dbReference>
<dbReference type="EMBL" id="FNPB01000016">
    <property type="protein sequence ID" value="SDY45125.1"/>
    <property type="molecule type" value="Genomic_DNA"/>
</dbReference>
<evidence type="ECO:0000313" key="2">
    <source>
        <dbReference type="Proteomes" id="UP000199170"/>
    </source>
</evidence>
<dbReference type="STRING" id="660517.SAMN04487946_11638"/>
<accession>A0A1H3K022</accession>
<protein>
    <submittedName>
        <fullName evidence="1">Uncharacterized protein</fullName>
    </submittedName>
</protein>
<reference evidence="2" key="1">
    <citation type="submission" date="2016-10" db="EMBL/GenBank/DDBJ databases">
        <authorList>
            <person name="Varghese N."/>
            <person name="Submissions S."/>
        </authorList>
    </citation>
    <scope>NUCLEOTIDE SEQUENCE [LARGE SCALE GENOMIC DNA]</scope>
    <source>
        <strain evidence="2">CGMCC 1.10118</strain>
    </source>
</reference>
<dbReference type="OrthoDB" id="275540at2157"/>
<dbReference type="Proteomes" id="UP000199170">
    <property type="component" value="Unassembled WGS sequence"/>
</dbReference>
<name>A0A1H3K022_9EURY</name>
<organism evidence="1 2">
    <name type="scientific">Halobellus clavatus</name>
    <dbReference type="NCBI Taxonomy" id="660517"/>
    <lineage>
        <taxon>Archaea</taxon>
        <taxon>Methanobacteriati</taxon>
        <taxon>Methanobacteriota</taxon>
        <taxon>Stenosarchaea group</taxon>
        <taxon>Halobacteria</taxon>
        <taxon>Halobacteriales</taxon>
        <taxon>Haloferacaceae</taxon>
        <taxon>Halobellus</taxon>
    </lineage>
</organism>
<keyword evidence="2" id="KW-1185">Reference proteome</keyword>
<sequence>MIDFEEQISSILAADSDDLYERDPETFFAAHIGFCPRQLYVNKLGLSKSKTYWGKYRASRLIQDYFEQQLSDRNPTLETEVSLNIDEGPVRFLGRCTLYDPADEIAYVLKVRNGWYKFSPPIDRHLDQLHIYMQGLGVEQGKLVYVSKNDLSDIREWPCPDADSSAVQFDESRYEQLVTKAKRIRNQIWTHGIATSEAEIPLEKCGCYFCQEESLAFPDAVRPMSDGSGEPALDTSENRGCMAEETVETGVTDSTDRTSSTEAETRDLLDVPDSNDTRILDVDRYHIPVALRDLDIWVVWDGRSKVALAPWQADTMYPCEWAASKDVNPRRGFQKAKMVAELPLREIHRAWPFPDGEDLPEAVHPAVLLPHDPPDPPLSFVDFDDVRDPETGEVSDEVATLVDALDGYTEVSQSGTGLHVYVRGRLPEGVGAFATALSQRGALEIYDHARFTGGTWRHVAGTPLDKVPEATDILEAIVSQY</sequence>
<gene>
    <name evidence="1" type="ORF">SAMN04487946_11638</name>
</gene>
<dbReference type="InterPro" id="IPR011604">
    <property type="entry name" value="PDDEXK-like_dom_sf"/>
</dbReference>
<dbReference type="Gene3D" id="3.90.320.10">
    <property type="match status" value="1"/>
</dbReference>
<proteinExistence type="predicted"/>
<dbReference type="AlphaFoldDB" id="A0A1H3K022"/>